<protein>
    <recommendedName>
        <fullName evidence="3">Non-specific lipid-transfer protein</fullName>
    </recommendedName>
</protein>
<name>A0A6A6N0U6_HEVBR</name>
<feature type="signal peptide" evidence="4">
    <location>
        <begin position="1"/>
        <end position="26"/>
    </location>
</feature>
<evidence type="ECO:0000313" key="6">
    <source>
        <dbReference type="EMBL" id="KAF2319320.1"/>
    </source>
</evidence>
<comment type="similarity">
    <text evidence="1 3">Belongs to the plant LTP family.</text>
</comment>
<accession>A0A6A6N0U6</accession>
<dbReference type="InterPro" id="IPR036312">
    <property type="entry name" value="Bifun_inhib/LTP/seed_sf"/>
</dbReference>
<keyword evidence="3" id="KW-0446">Lipid-binding</keyword>
<keyword evidence="4" id="KW-0732">Signal</keyword>
<proteinExistence type="inferred from homology"/>
<evidence type="ECO:0000259" key="5">
    <source>
        <dbReference type="SMART" id="SM00499"/>
    </source>
</evidence>
<dbReference type="Proteomes" id="UP000467840">
    <property type="component" value="Chromosome 10"/>
</dbReference>
<dbReference type="PANTHER" id="PTHR33076">
    <property type="entry name" value="NON-SPECIFIC LIPID-TRANSFER PROTEIN 2-RELATED"/>
    <property type="match status" value="1"/>
</dbReference>
<dbReference type="GO" id="GO:0008289">
    <property type="term" value="F:lipid binding"/>
    <property type="evidence" value="ECO:0007669"/>
    <property type="project" value="UniProtKB-KW"/>
</dbReference>
<evidence type="ECO:0000256" key="4">
    <source>
        <dbReference type="SAM" id="SignalP"/>
    </source>
</evidence>
<reference evidence="6 7" key="1">
    <citation type="journal article" date="2020" name="Mol. Plant">
        <title>The Chromosome-Based Rubber Tree Genome Provides New Insights into Spurge Genome Evolution and Rubber Biosynthesis.</title>
        <authorList>
            <person name="Liu J."/>
            <person name="Shi C."/>
            <person name="Shi C.C."/>
            <person name="Li W."/>
            <person name="Zhang Q.J."/>
            <person name="Zhang Y."/>
            <person name="Li K."/>
            <person name="Lu H.F."/>
            <person name="Shi C."/>
            <person name="Zhu S.T."/>
            <person name="Xiao Z.Y."/>
            <person name="Nan H."/>
            <person name="Yue Y."/>
            <person name="Zhu X.G."/>
            <person name="Wu Y."/>
            <person name="Hong X.N."/>
            <person name="Fan G.Y."/>
            <person name="Tong Y."/>
            <person name="Zhang D."/>
            <person name="Mao C.L."/>
            <person name="Liu Y.L."/>
            <person name="Hao S.J."/>
            <person name="Liu W.Q."/>
            <person name="Lv M.Q."/>
            <person name="Zhang H.B."/>
            <person name="Liu Y."/>
            <person name="Hu-Tang G.R."/>
            <person name="Wang J.P."/>
            <person name="Wang J.H."/>
            <person name="Sun Y.H."/>
            <person name="Ni S.B."/>
            <person name="Chen W.B."/>
            <person name="Zhang X.C."/>
            <person name="Jiao Y.N."/>
            <person name="Eichler E.E."/>
            <person name="Li G.H."/>
            <person name="Liu X."/>
            <person name="Gao L.Z."/>
        </authorList>
    </citation>
    <scope>NUCLEOTIDE SEQUENCE [LARGE SCALE GENOMIC DNA]</scope>
    <source>
        <strain evidence="7">cv. GT1</strain>
        <tissue evidence="6">Leaf</tissue>
    </source>
</reference>
<dbReference type="SMART" id="SM00499">
    <property type="entry name" value="AAI"/>
    <property type="match status" value="1"/>
</dbReference>
<dbReference type="InterPro" id="IPR016140">
    <property type="entry name" value="Bifunc_inhib/LTP/seed_store"/>
</dbReference>
<feature type="chain" id="PRO_5025333930" description="Non-specific lipid-transfer protein" evidence="4">
    <location>
        <begin position="27"/>
        <end position="118"/>
    </location>
</feature>
<sequence length="118" mass="11781">MNSQGVAVLIMSALVLPLLLAPASEAAVSCSDVLKDLRPCVKYLTNGSGAPPAACCTGASALASAATNTADKKAACACIKTAAQKINPNAQLAQALPANCGISFPYTVSPNVDCSKIT</sequence>
<dbReference type="CDD" id="cd01960">
    <property type="entry name" value="nsLTP1"/>
    <property type="match status" value="1"/>
</dbReference>
<dbReference type="InterPro" id="IPR000528">
    <property type="entry name" value="Plant_nsLTP"/>
</dbReference>
<gene>
    <name evidence="6" type="ORF">GH714_014786</name>
</gene>
<evidence type="ECO:0000256" key="3">
    <source>
        <dbReference type="RuleBase" id="RU000628"/>
    </source>
</evidence>
<dbReference type="Pfam" id="PF00234">
    <property type="entry name" value="Tryp_alpha_amyl"/>
    <property type="match status" value="1"/>
</dbReference>
<dbReference type="Gene3D" id="1.10.110.10">
    <property type="entry name" value="Plant lipid-transfer and hydrophobic proteins"/>
    <property type="match status" value="1"/>
</dbReference>
<evidence type="ECO:0000256" key="2">
    <source>
        <dbReference type="ARBA" id="ARBA00023157"/>
    </source>
</evidence>
<evidence type="ECO:0000313" key="7">
    <source>
        <dbReference type="Proteomes" id="UP000467840"/>
    </source>
</evidence>
<dbReference type="PRINTS" id="PR00382">
    <property type="entry name" value="LIPIDTRNSFER"/>
</dbReference>
<evidence type="ECO:0000256" key="1">
    <source>
        <dbReference type="ARBA" id="ARBA00009748"/>
    </source>
</evidence>
<dbReference type="GO" id="GO:0006869">
    <property type="term" value="P:lipid transport"/>
    <property type="evidence" value="ECO:0007669"/>
    <property type="project" value="InterPro"/>
</dbReference>
<comment type="caution">
    <text evidence="6">The sequence shown here is derived from an EMBL/GenBank/DDBJ whole genome shotgun (WGS) entry which is preliminary data.</text>
</comment>
<dbReference type="SUPFAM" id="SSF47699">
    <property type="entry name" value="Bifunctional inhibitor/lipid-transfer protein/seed storage 2S albumin"/>
    <property type="match status" value="1"/>
</dbReference>
<feature type="domain" description="Bifunctional inhibitor/plant lipid transfer protein/seed storage helical" evidence="5">
    <location>
        <begin position="30"/>
        <end position="114"/>
    </location>
</feature>
<dbReference type="EMBL" id="JAAGAX010000003">
    <property type="protein sequence ID" value="KAF2319320.1"/>
    <property type="molecule type" value="Genomic_DNA"/>
</dbReference>
<keyword evidence="2" id="KW-1015">Disulfide bond</keyword>
<dbReference type="AlphaFoldDB" id="A0A6A6N0U6"/>
<organism evidence="6 7">
    <name type="scientific">Hevea brasiliensis</name>
    <name type="common">Para rubber tree</name>
    <name type="synonym">Siphonia brasiliensis</name>
    <dbReference type="NCBI Taxonomy" id="3981"/>
    <lineage>
        <taxon>Eukaryota</taxon>
        <taxon>Viridiplantae</taxon>
        <taxon>Streptophyta</taxon>
        <taxon>Embryophyta</taxon>
        <taxon>Tracheophyta</taxon>
        <taxon>Spermatophyta</taxon>
        <taxon>Magnoliopsida</taxon>
        <taxon>eudicotyledons</taxon>
        <taxon>Gunneridae</taxon>
        <taxon>Pentapetalae</taxon>
        <taxon>rosids</taxon>
        <taxon>fabids</taxon>
        <taxon>Malpighiales</taxon>
        <taxon>Euphorbiaceae</taxon>
        <taxon>Crotonoideae</taxon>
        <taxon>Micrandreae</taxon>
        <taxon>Hevea</taxon>
    </lineage>
</organism>
<comment type="function">
    <text evidence="3">Plant non-specific lipid-transfer proteins transfer phospholipids as well as galactolipids across membranes. May play a role in wax or cutin deposition in the cell walls of expanding epidermal cells and certain secretory tissues.</text>
</comment>
<keyword evidence="7" id="KW-1185">Reference proteome</keyword>
<keyword evidence="3" id="KW-0813">Transport</keyword>